<dbReference type="InterPro" id="IPR052975">
    <property type="entry name" value="Repressor-like_regulatory"/>
</dbReference>
<evidence type="ECO:0000313" key="4">
    <source>
        <dbReference type="Proteomes" id="UP000004221"/>
    </source>
</evidence>
<organism evidence="3 4">
    <name type="scientific">Nitrolancea hollandica Lb</name>
    <dbReference type="NCBI Taxonomy" id="1129897"/>
    <lineage>
        <taxon>Bacteria</taxon>
        <taxon>Pseudomonadati</taxon>
        <taxon>Thermomicrobiota</taxon>
        <taxon>Thermomicrobia</taxon>
        <taxon>Sphaerobacterales</taxon>
        <taxon>Sphaerobacterineae</taxon>
        <taxon>Sphaerobacteraceae</taxon>
        <taxon>Nitrolancea</taxon>
    </lineage>
</organism>
<evidence type="ECO:0000313" key="3">
    <source>
        <dbReference type="EMBL" id="CCF84586.1"/>
    </source>
</evidence>
<reference evidence="3 4" key="1">
    <citation type="journal article" date="2012" name="ISME J.">
        <title>Nitrification expanded: discovery, physiology and genomics of a nitrite-oxidizing bacterium from the phylum Chloroflexi.</title>
        <authorList>
            <person name="Sorokin D.Y."/>
            <person name="Lucker S."/>
            <person name="Vejmelkova D."/>
            <person name="Kostrikina N.A."/>
            <person name="Kleerebezem R."/>
            <person name="Rijpstra W.I."/>
            <person name="Damste J.S."/>
            <person name="Le Paslier D."/>
            <person name="Muyzer G."/>
            <person name="Wagner M."/>
            <person name="van Loosdrecht M.C."/>
            <person name="Daims H."/>
        </authorList>
    </citation>
    <scope>NUCLEOTIDE SEQUENCE [LARGE SCALE GENOMIC DNA]</scope>
    <source>
        <strain evidence="4">none</strain>
    </source>
</reference>
<proteinExistence type="predicted"/>
<dbReference type="PROSITE" id="PS51740">
    <property type="entry name" value="SPOVT_ABRB"/>
    <property type="match status" value="1"/>
</dbReference>
<gene>
    <name evidence="3" type="ORF">NITHO_3600002</name>
</gene>
<keyword evidence="1" id="KW-0238">DNA-binding</keyword>
<keyword evidence="4" id="KW-1185">Reference proteome</keyword>
<name>I4EIS4_9BACT</name>
<dbReference type="EMBL" id="CAGS01000291">
    <property type="protein sequence ID" value="CCF84586.1"/>
    <property type="molecule type" value="Genomic_DNA"/>
</dbReference>
<evidence type="ECO:0000256" key="1">
    <source>
        <dbReference type="PROSITE-ProRule" id="PRU01076"/>
    </source>
</evidence>
<feature type="domain" description="SpoVT-AbrB" evidence="2">
    <location>
        <begin position="3"/>
        <end position="48"/>
    </location>
</feature>
<dbReference type="InterPro" id="IPR007159">
    <property type="entry name" value="SpoVT-AbrB_dom"/>
</dbReference>
<sequence length="84" mass="9528">MKEIIATLSSKGQVTIPAEVRKCLGLKSGDKLVFEIENDQVRIKPVTFTLESAYGSVEPLHRPEDFDRLIREAKAERATRKRES</sequence>
<evidence type="ECO:0000259" key="2">
    <source>
        <dbReference type="PROSITE" id="PS51740"/>
    </source>
</evidence>
<dbReference type="RefSeq" id="WP_008478836.1">
    <property type="nucleotide sequence ID" value="NZ_CAGS01000291.1"/>
</dbReference>
<dbReference type="PANTHER" id="PTHR34860">
    <property type="entry name" value="REPRESSOR-LIKE PROTEIN SSO7C3"/>
    <property type="match status" value="1"/>
</dbReference>
<dbReference type="SUPFAM" id="SSF89447">
    <property type="entry name" value="AbrB/MazE/MraZ-like"/>
    <property type="match status" value="1"/>
</dbReference>
<protein>
    <submittedName>
        <fullName evidence="3">Putative SpoVT / AbrB like domain protein</fullName>
    </submittedName>
</protein>
<accession>I4EIS4</accession>
<dbReference type="NCBIfam" id="TIGR01439">
    <property type="entry name" value="lp_hng_hel_AbrB"/>
    <property type="match status" value="1"/>
</dbReference>
<dbReference type="AlphaFoldDB" id="I4EIS4"/>
<dbReference type="SMART" id="SM00966">
    <property type="entry name" value="SpoVT_AbrB"/>
    <property type="match status" value="1"/>
</dbReference>
<dbReference type="Pfam" id="PF04014">
    <property type="entry name" value="MazE_antitoxin"/>
    <property type="match status" value="1"/>
</dbReference>
<dbReference type="Gene3D" id="2.10.260.10">
    <property type="match status" value="1"/>
</dbReference>
<dbReference type="Proteomes" id="UP000004221">
    <property type="component" value="Unassembled WGS sequence"/>
</dbReference>
<dbReference type="OrthoDB" id="9811597at2"/>
<dbReference type="PANTHER" id="PTHR34860:SF6">
    <property type="entry name" value="REPRESSOR-LIKE PROTEIN SSO7C3"/>
    <property type="match status" value="1"/>
</dbReference>
<dbReference type="InterPro" id="IPR037914">
    <property type="entry name" value="SpoVT-AbrB_sf"/>
</dbReference>
<dbReference type="GO" id="GO:0003677">
    <property type="term" value="F:DNA binding"/>
    <property type="evidence" value="ECO:0007669"/>
    <property type="project" value="UniProtKB-UniRule"/>
</dbReference>
<comment type="caution">
    <text evidence="3">The sequence shown here is derived from an EMBL/GenBank/DDBJ whole genome shotgun (WGS) entry which is preliminary data.</text>
</comment>